<reference evidence="4" key="1">
    <citation type="journal article" date="2013" name="Genetics">
        <title>The draft genome and transcriptome of Panagrellus redivivus are shaped by the harsh demands of a free-living lifestyle.</title>
        <authorList>
            <person name="Srinivasan J."/>
            <person name="Dillman A.R."/>
            <person name="Macchietto M.G."/>
            <person name="Heikkinen L."/>
            <person name="Lakso M."/>
            <person name="Fracchia K.M."/>
            <person name="Antoshechkin I."/>
            <person name="Mortazavi A."/>
            <person name="Wong G."/>
            <person name="Sternberg P.W."/>
        </authorList>
    </citation>
    <scope>NUCLEOTIDE SEQUENCE [LARGE SCALE GENOMIC DNA]</scope>
    <source>
        <strain evidence="4">MT8872</strain>
    </source>
</reference>
<feature type="compositionally biased region" description="Polar residues" evidence="1">
    <location>
        <begin position="353"/>
        <end position="368"/>
    </location>
</feature>
<keyword evidence="2" id="KW-0812">Transmembrane</keyword>
<feature type="transmembrane region" description="Helical" evidence="2">
    <location>
        <begin position="242"/>
        <end position="265"/>
    </location>
</feature>
<dbReference type="Proteomes" id="UP000492821">
    <property type="component" value="Unassembled WGS sequence"/>
</dbReference>
<evidence type="ECO:0000313" key="4">
    <source>
        <dbReference type="Proteomes" id="UP000492821"/>
    </source>
</evidence>
<keyword evidence="4" id="KW-1185">Reference proteome</keyword>
<keyword evidence="2" id="KW-1133">Transmembrane helix</keyword>
<feature type="region of interest" description="Disordered" evidence="1">
    <location>
        <begin position="346"/>
        <end position="368"/>
    </location>
</feature>
<evidence type="ECO:0000256" key="1">
    <source>
        <dbReference type="SAM" id="MobiDB-lite"/>
    </source>
</evidence>
<feature type="chain" id="PRO_5028982360" evidence="3">
    <location>
        <begin position="22"/>
        <end position="368"/>
    </location>
</feature>
<protein>
    <submittedName>
        <fullName evidence="5">Glycoprotein</fullName>
    </submittedName>
</protein>
<keyword evidence="2" id="KW-0472">Membrane</keyword>
<evidence type="ECO:0000256" key="2">
    <source>
        <dbReference type="SAM" id="Phobius"/>
    </source>
</evidence>
<dbReference type="WBParaSite" id="Pan_g7164.t1">
    <property type="protein sequence ID" value="Pan_g7164.t1"/>
    <property type="gene ID" value="Pan_g7164"/>
</dbReference>
<name>A0A7E4W483_PANRE</name>
<feature type="signal peptide" evidence="3">
    <location>
        <begin position="1"/>
        <end position="21"/>
    </location>
</feature>
<proteinExistence type="predicted"/>
<keyword evidence="3" id="KW-0732">Signal</keyword>
<dbReference type="AlphaFoldDB" id="A0A7E4W483"/>
<sequence>MSPGSVIGAFIFAILIQQTHAADRVFDGIKTDNCAFNPQTLIDRGIVYIYGITSNCVAFIFDVDDVETWEELMKDIAGANLAKSRCYGNDFTVDVQIDANTEAPVLFVMDKHHVVFHRERISTTLPFRIQIDFDYLLQMNEFEKRGSYDTYVKYAYAGGINANTFGLTTLHDSGFYISVGVRNKDDVVEHECLAAIPESLKYPPALINFLSEEDWRSKTVSQYLGKTTTNKKDDWYINRIKYLWIIAVCLSIIAIILVLLTGMGLNRTAKANVKLDVAIEALIASSCTNGEHQLKRSALLTKCGFPSVEVIDGQVPTGVSLQDDPNGYQSINEYDVLAEQIRRVQAAPEPGSSARNNLTGSDASASQK</sequence>
<evidence type="ECO:0000313" key="5">
    <source>
        <dbReference type="WBParaSite" id="Pan_g7164.t1"/>
    </source>
</evidence>
<organism evidence="4 5">
    <name type="scientific">Panagrellus redivivus</name>
    <name type="common">Microworm</name>
    <dbReference type="NCBI Taxonomy" id="6233"/>
    <lineage>
        <taxon>Eukaryota</taxon>
        <taxon>Metazoa</taxon>
        <taxon>Ecdysozoa</taxon>
        <taxon>Nematoda</taxon>
        <taxon>Chromadorea</taxon>
        <taxon>Rhabditida</taxon>
        <taxon>Tylenchina</taxon>
        <taxon>Panagrolaimomorpha</taxon>
        <taxon>Panagrolaimoidea</taxon>
        <taxon>Panagrolaimidae</taxon>
        <taxon>Panagrellus</taxon>
    </lineage>
</organism>
<evidence type="ECO:0000256" key="3">
    <source>
        <dbReference type="SAM" id="SignalP"/>
    </source>
</evidence>
<accession>A0A7E4W483</accession>
<reference evidence="5" key="2">
    <citation type="submission" date="2020-10" db="UniProtKB">
        <authorList>
            <consortium name="WormBaseParasite"/>
        </authorList>
    </citation>
    <scope>IDENTIFICATION</scope>
</reference>